<accession>A0A0N5DCC5</accession>
<dbReference type="STRING" id="103827.A0A0N5DCC5"/>
<reference evidence="3" key="1">
    <citation type="submission" date="2017-02" db="UniProtKB">
        <authorList>
            <consortium name="WormBaseParasite"/>
        </authorList>
    </citation>
    <scope>IDENTIFICATION</scope>
</reference>
<dbReference type="WBParaSite" id="TCLT_0001084501-mRNA-1">
    <property type="protein sequence ID" value="TCLT_0001084501-mRNA-1"/>
    <property type="gene ID" value="TCLT_0001084501"/>
</dbReference>
<proteinExistence type="predicted"/>
<dbReference type="EMBL" id="UYYF01005412">
    <property type="protein sequence ID" value="VDN08544.1"/>
    <property type="molecule type" value="Genomic_DNA"/>
</dbReference>
<evidence type="ECO:0000313" key="3">
    <source>
        <dbReference type="WBParaSite" id="TCLT_0001084501-mRNA-1"/>
    </source>
</evidence>
<dbReference type="OrthoDB" id="5860691at2759"/>
<dbReference type="Proteomes" id="UP000276776">
    <property type="component" value="Unassembled WGS sequence"/>
</dbReference>
<name>A0A0N5DCC5_THECL</name>
<organism evidence="3">
    <name type="scientific">Thelazia callipaeda</name>
    <name type="common">Oriental eyeworm</name>
    <name type="synonym">Parasitic nematode</name>
    <dbReference type="NCBI Taxonomy" id="103827"/>
    <lineage>
        <taxon>Eukaryota</taxon>
        <taxon>Metazoa</taxon>
        <taxon>Ecdysozoa</taxon>
        <taxon>Nematoda</taxon>
        <taxon>Chromadorea</taxon>
        <taxon>Rhabditida</taxon>
        <taxon>Spirurina</taxon>
        <taxon>Spiruromorpha</taxon>
        <taxon>Thelazioidea</taxon>
        <taxon>Thelaziidae</taxon>
        <taxon>Thelazia</taxon>
    </lineage>
</organism>
<gene>
    <name evidence="1" type="ORF">TCLT_LOCUS10826</name>
</gene>
<reference evidence="1 2" key="2">
    <citation type="submission" date="2018-11" db="EMBL/GenBank/DDBJ databases">
        <authorList>
            <consortium name="Pathogen Informatics"/>
        </authorList>
    </citation>
    <scope>NUCLEOTIDE SEQUENCE [LARGE SCALE GENOMIC DNA]</scope>
</reference>
<evidence type="ECO:0000313" key="1">
    <source>
        <dbReference type="EMBL" id="VDN08544.1"/>
    </source>
</evidence>
<keyword evidence="2" id="KW-1185">Reference proteome</keyword>
<evidence type="ECO:0000313" key="2">
    <source>
        <dbReference type="Proteomes" id="UP000276776"/>
    </source>
</evidence>
<dbReference type="AlphaFoldDB" id="A0A0N5DCC5"/>
<sequence>MICSVSYEVTVRRMNCLPDPPEPFVDLEKNVSDEIMKVLTKATDREQEKLQDTDKLDDIQNTKAFAATNIQKVDEKKQTK</sequence>
<protein>
    <submittedName>
        <fullName evidence="3">Vesicle-associated membrane protein</fullName>
    </submittedName>
</protein>